<reference evidence="1" key="1">
    <citation type="submission" date="2022-01" db="EMBL/GenBank/DDBJ databases">
        <authorList>
            <person name="King R."/>
        </authorList>
    </citation>
    <scope>NUCLEOTIDE SEQUENCE</scope>
</reference>
<organism evidence="1 2">
    <name type="scientific">Psylliodes chrysocephalus</name>
    <dbReference type="NCBI Taxonomy" id="3402493"/>
    <lineage>
        <taxon>Eukaryota</taxon>
        <taxon>Metazoa</taxon>
        <taxon>Ecdysozoa</taxon>
        <taxon>Arthropoda</taxon>
        <taxon>Hexapoda</taxon>
        <taxon>Insecta</taxon>
        <taxon>Pterygota</taxon>
        <taxon>Neoptera</taxon>
        <taxon>Endopterygota</taxon>
        <taxon>Coleoptera</taxon>
        <taxon>Polyphaga</taxon>
        <taxon>Cucujiformia</taxon>
        <taxon>Chrysomeloidea</taxon>
        <taxon>Chrysomelidae</taxon>
        <taxon>Galerucinae</taxon>
        <taxon>Alticini</taxon>
        <taxon>Psylliodes</taxon>
    </lineage>
</organism>
<name>A0A9P0D143_9CUCU</name>
<sequence length="179" mass="20616">MNKKLNLTNISDLNNKSFIELNLEQLLSPEKISEITINAEVVFESSSELGILMRSPEEIANLEIMESTILDPTFEINNVHIISFAKLGNEECDLCESYQMHNPEHTAKSLKEEYEKCWSLKEHIEKATESLKIYTLNKENFIEDKDHLCVSVDLQKVSMLPRIEMFKKSNIFSSSDSLQ</sequence>
<proteinExistence type="predicted"/>
<protein>
    <submittedName>
        <fullName evidence="1">Uncharacterized protein</fullName>
    </submittedName>
</protein>
<accession>A0A9P0D143</accession>
<keyword evidence="2" id="KW-1185">Reference proteome</keyword>
<dbReference type="AlphaFoldDB" id="A0A9P0D143"/>
<dbReference type="Proteomes" id="UP001153636">
    <property type="component" value="Chromosome 4"/>
</dbReference>
<dbReference type="EMBL" id="OV651816">
    <property type="protein sequence ID" value="CAH1110138.1"/>
    <property type="molecule type" value="Genomic_DNA"/>
</dbReference>
<gene>
    <name evidence="1" type="ORF">PSYICH_LOCUS10052</name>
</gene>
<dbReference type="OrthoDB" id="6617150at2759"/>
<evidence type="ECO:0000313" key="2">
    <source>
        <dbReference type="Proteomes" id="UP001153636"/>
    </source>
</evidence>
<evidence type="ECO:0000313" key="1">
    <source>
        <dbReference type="EMBL" id="CAH1110138.1"/>
    </source>
</evidence>